<dbReference type="EMBL" id="VXIS01000012">
    <property type="protein sequence ID" value="KAA8913795.1"/>
    <property type="molecule type" value="Genomic_DNA"/>
</dbReference>
<feature type="chain" id="PRO_5023826012" description="Phospholipase C/D domain-containing protein" evidence="2">
    <location>
        <begin position="21"/>
        <end position="944"/>
    </location>
</feature>
<evidence type="ECO:0000256" key="1">
    <source>
        <dbReference type="SAM" id="MobiDB-lite"/>
    </source>
</evidence>
<dbReference type="PANTHER" id="PTHR23221:SF7">
    <property type="entry name" value="PHOSPHATIDYLINOSITOL-GLYCAN-SPECIFIC PHOSPHOLIPASE D"/>
    <property type="match status" value="1"/>
</dbReference>
<feature type="region of interest" description="Disordered" evidence="1">
    <location>
        <begin position="455"/>
        <end position="486"/>
    </location>
</feature>
<dbReference type="InterPro" id="IPR028994">
    <property type="entry name" value="Integrin_alpha_N"/>
</dbReference>
<dbReference type="AlphaFoldDB" id="A0A5J5F9C8"/>
<sequence length="944" mass="102519">MIAASFGLLAASVGLPVVSGCGVLTHNQVVQRAGHIFALPNSLPQFAAPQKVFSPLLNAVENAPSIQAGAFFPDWGYQCLSTDDASEAAHWPPFLIAAVEHVTTKYGFLDEKSNAARSPEEQKHLESLIAFVFAMASHQTADATWHAIRLPTGLLNAIAGIDFNEDTDEAHTTLDVGGDFLAAARLGRLPAESLQWISNSWTVPVDDLLAIYERIGKAITKPVLRYCSVRGLAALKSELALGKAIYETFAVKSPMMVDEVDSYYLGGMNEMTARTVNCWANLTTWFTQGIDRKTKLSGGWGICDVFQAIKARGGAGKSIDGVLESKPHHHHGFSMHSIESELSRISSTVDKFGAETFTIPRWDSISEPTWWKARARPDLPYEKDPVYVATYTPYAHLGASVSAGYFSPEDPDEIAFAVGAPWESEDSSRPGEGNVYVIPYSYVGDESESSRILQLNNSHSRRSLRPSDNSRNAATQDKDASVDQRYGSASTGLHALGLTFLVVSAPGPLTYDPGHNPSLPFEPHSQAGRLELYLPGRAESEITMRQPGAELGSIGSRQWGDKLLAAPLDPKSKDEFLIVSASRSDGRRACQGREKPQFGEGDVTVMRLRYGSPDEMLVQTGHASHQIVRKSRADHTNCTSSTLHGVTSCYSSHEHVEDNIITDVFELDLPESERDTIPCGHQTTYARYGAATAFSSASKTLWVSAPGRGKVFGYRFLPDAPPYFENDVTIEDEDFMLRSHRTGFGHAVATGVLPNGLEWVAVSAPNEDVGEAHQVGVVRLYTLSTTPAGDKETRLMHKLVPDVPVSYTKFGRSMSAGTEDSRLWISSEFALQETGAVWMVDVNELLGEPTSRTLAQWFAHSVKRLANIVFPGPIPAPRGLSQVPVEVVWTGVAPGERFGATVLAVGPDVAVGVPWKGVGTAKQDERFFGALAVFKGTDNQAIEL</sequence>
<dbReference type="OrthoDB" id="5317514at2759"/>
<feature type="signal peptide" evidence="2">
    <location>
        <begin position="1"/>
        <end position="20"/>
    </location>
</feature>
<dbReference type="GO" id="GO:0004621">
    <property type="term" value="F:glycosylphosphatidylinositol phospholipase D activity"/>
    <property type="evidence" value="ECO:0007669"/>
    <property type="project" value="TreeGrafter"/>
</dbReference>
<evidence type="ECO:0000256" key="2">
    <source>
        <dbReference type="SAM" id="SignalP"/>
    </source>
</evidence>
<dbReference type="InParanoid" id="A0A5J5F9C8"/>
<accession>A0A5J5F9C8</accession>
<dbReference type="InterPro" id="IPR029002">
    <property type="entry name" value="PLPC/GPLD1"/>
</dbReference>
<dbReference type="InterPro" id="IPR013519">
    <property type="entry name" value="Int_alpha_beta-p"/>
</dbReference>
<feature type="domain" description="Phospholipase C/D" evidence="3">
    <location>
        <begin position="61"/>
        <end position="200"/>
    </location>
</feature>
<dbReference type="Proteomes" id="UP000326924">
    <property type="component" value="Unassembled WGS sequence"/>
</dbReference>
<evidence type="ECO:0000259" key="3">
    <source>
        <dbReference type="Pfam" id="PF00882"/>
    </source>
</evidence>
<dbReference type="GO" id="GO:0031012">
    <property type="term" value="C:extracellular matrix"/>
    <property type="evidence" value="ECO:0007669"/>
    <property type="project" value="TreeGrafter"/>
</dbReference>
<dbReference type="PANTHER" id="PTHR23221">
    <property type="entry name" value="GLYCOSYLPHOSPHATIDYLINOSITOL PHOSPHOLIPASE D"/>
    <property type="match status" value="1"/>
</dbReference>
<evidence type="ECO:0000313" key="5">
    <source>
        <dbReference type="Proteomes" id="UP000326924"/>
    </source>
</evidence>
<reference evidence="4 5" key="1">
    <citation type="submission" date="2019-09" db="EMBL/GenBank/DDBJ databases">
        <title>Draft genome of the ectomycorrhizal ascomycete Sphaerosporella brunnea.</title>
        <authorList>
            <consortium name="DOE Joint Genome Institute"/>
            <person name="Benucci G.M."/>
            <person name="Marozzi G."/>
            <person name="Antonielli L."/>
            <person name="Sanchez S."/>
            <person name="Marco P."/>
            <person name="Wang X."/>
            <person name="Falini L.B."/>
            <person name="Barry K."/>
            <person name="Haridas S."/>
            <person name="Lipzen A."/>
            <person name="Labutti K."/>
            <person name="Grigoriev I.V."/>
            <person name="Murat C."/>
            <person name="Martin F."/>
            <person name="Albertini E."/>
            <person name="Donnini D."/>
            <person name="Bonito G."/>
        </authorList>
    </citation>
    <scope>NUCLEOTIDE SEQUENCE [LARGE SCALE GENOMIC DNA]</scope>
    <source>
        <strain evidence="4 5">Sb_GMNB300</strain>
    </source>
</reference>
<dbReference type="Gene3D" id="2.130.10.130">
    <property type="entry name" value="Integrin alpha, N-terminal"/>
    <property type="match status" value="1"/>
</dbReference>
<evidence type="ECO:0000313" key="4">
    <source>
        <dbReference type="EMBL" id="KAA8913795.1"/>
    </source>
</evidence>
<comment type="caution">
    <text evidence="4">The sequence shown here is derived from an EMBL/GenBank/DDBJ whole genome shotgun (WGS) entry which is preliminary data.</text>
</comment>
<keyword evidence="2" id="KW-0732">Signal</keyword>
<keyword evidence="5" id="KW-1185">Reference proteome</keyword>
<organism evidence="4 5">
    <name type="scientific">Sphaerosporella brunnea</name>
    <dbReference type="NCBI Taxonomy" id="1250544"/>
    <lineage>
        <taxon>Eukaryota</taxon>
        <taxon>Fungi</taxon>
        <taxon>Dikarya</taxon>
        <taxon>Ascomycota</taxon>
        <taxon>Pezizomycotina</taxon>
        <taxon>Pezizomycetes</taxon>
        <taxon>Pezizales</taxon>
        <taxon>Pyronemataceae</taxon>
        <taxon>Sphaerosporella</taxon>
    </lineage>
</organism>
<gene>
    <name evidence="4" type="ORF">FN846DRAFT_790265</name>
</gene>
<protein>
    <recommendedName>
        <fullName evidence="3">Phospholipase C/D domain-containing protein</fullName>
    </recommendedName>
</protein>
<dbReference type="SMART" id="SM00191">
    <property type="entry name" value="Int_alpha"/>
    <property type="match status" value="2"/>
</dbReference>
<name>A0A5J5F9C8_9PEZI</name>
<feature type="compositionally biased region" description="Polar residues" evidence="1">
    <location>
        <begin position="466"/>
        <end position="475"/>
    </location>
</feature>
<dbReference type="Pfam" id="PF00882">
    <property type="entry name" value="Zn_dep_PLPC"/>
    <property type="match status" value="1"/>
</dbReference>
<proteinExistence type="predicted"/>